<feature type="chain" id="PRO_5039599563" evidence="2">
    <location>
        <begin position="25"/>
        <end position="198"/>
    </location>
</feature>
<comment type="caution">
    <text evidence="3">The sequence shown here is derived from an EMBL/GenBank/DDBJ whole genome shotgun (WGS) entry which is preliminary data.</text>
</comment>
<keyword evidence="3" id="KW-0449">Lipoprotein</keyword>
<name>A0A927N0E5_9ACTN</name>
<gene>
    <name evidence="3" type="ORF">HEB94_003490</name>
</gene>
<feature type="region of interest" description="Disordered" evidence="1">
    <location>
        <begin position="31"/>
        <end position="55"/>
    </location>
</feature>
<dbReference type="PROSITE" id="PS51257">
    <property type="entry name" value="PROKAR_LIPOPROTEIN"/>
    <property type="match status" value="1"/>
</dbReference>
<dbReference type="Pfam" id="PF03640">
    <property type="entry name" value="Lipoprotein_15"/>
    <property type="match status" value="2"/>
</dbReference>
<dbReference type="AlphaFoldDB" id="A0A927N0E5"/>
<dbReference type="EMBL" id="JADBEM010000001">
    <property type="protein sequence ID" value="MBE1606642.1"/>
    <property type="molecule type" value="Genomic_DNA"/>
</dbReference>
<organism evidence="3 4">
    <name type="scientific">Actinopolymorpha pittospori</name>
    <dbReference type="NCBI Taxonomy" id="648752"/>
    <lineage>
        <taxon>Bacteria</taxon>
        <taxon>Bacillati</taxon>
        <taxon>Actinomycetota</taxon>
        <taxon>Actinomycetes</taxon>
        <taxon>Propionibacteriales</taxon>
        <taxon>Actinopolymorphaceae</taxon>
        <taxon>Actinopolymorpha</taxon>
    </lineage>
</organism>
<evidence type="ECO:0000313" key="3">
    <source>
        <dbReference type="EMBL" id="MBE1606642.1"/>
    </source>
</evidence>
<dbReference type="InterPro" id="IPR005297">
    <property type="entry name" value="Lipoprotein_repeat"/>
</dbReference>
<keyword evidence="2" id="KW-0732">Signal</keyword>
<dbReference type="PANTHER" id="PTHR39335">
    <property type="entry name" value="BLL4220 PROTEIN"/>
    <property type="match status" value="1"/>
</dbReference>
<feature type="compositionally biased region" description="Gly residues" evidence="1">
    <location>
        <begin position="182"/>
        <end position="192"/>
    </location>
</feature>
<dbReference type="InterPro" id="IPR006311">
    <property type="entry name" value="TAT_signal"/>
</dbReference>
<accession>A0A927N0E5</accession>
<dbReference type="PROSITE" id="PS51318">
    <property type="entry name" value="TAT"/>
    <property type="match status" value="1"/>
</dbReference>
<feature type="region of interest" description="Disordered" evidence="1">
    <location>
        <begin position="170"/>
        <end position="198"/>
    </location>
</feature>
<protein>
    <submittedName>
        <fullName evidence="3">Lipoprotein with Yx(FWY)xxD motif</fullName>
    </submittedName>
</protein>
<dbReference type="RefSeq" id="WP_192750731.1">
    <property type="nucleotide sequence ID" value="NZ_BAABJL010000109.1"/>
</dbReference>
<proteinExistence type="predicted"/>
<dbReference type="Proteomes" id="UP000638648">
    <property type="component" value="Unassembled WGS sequence"/>
</dbReference>
<sequence length="198" mass="19525">MTSRRSTAQAMVGAAALLALTAAACGGSGTSATATGGSSGSTSDPSPSGGATAAGKVTTRDVADVGTVLVNGKAMTLYTNEAENSGKIRCVGSCTDFWPPVTADKAHVPASVPGMSGAFSVVDRPDGTTQLALDGHPLYTFSEDRTPGSVSGNGFSDDFQGTKFVWHAATPDGSTPKATAGDGAGNTGGGNSGYNYGY</sequence>
<feature type="compositionally biased region" description="Low complexity" evidence="1">
    <location>
        <begin position="31"/>
        <end position="51"/>
    </location>
</feature>
<feature type="signal peptide" evidence="2">
    <location>
        <begin position="1"/>
        <end position="24"/>
    </location>
</feature>
<dbReference type="GO" id="GO:0043448">
    <property type="term" value="P:alkane catabolic process"/>
    <property type="evidence" value="ECO:0007669"/>
    <property type="project" value="TreeGrafter"/>
</dbReference>
<keyword evidence="4" id="KW-1185">Reference proteome</keyword>
<reference evidence="3" key="1">
    <citation type="submission" date="2020-10" db="EMBL/GenBank/DDBJ databases">
        <title>Sequencing the genomes of 1000 actinobacteria strains.</title>
        <authorList>
            <person name="Klenk H.-P."/>
        </authorList>
    </citation>
    <scope>NUCLEOTIDE SEQUENCE</scope>
    <source>
        <strain evidence="3">DSM 45354</strain>
    </source>
</reference>
<evidence type="ECO:0000256" key="1">
    <source>
        <dbReference type="SAM" id="MobiDB-lite"/>
    </source>
</evidence>
<evidence type="ECO:0000256" key="2">
    <source>
        <dbReference type="SAM" id="SignalP"/>
    </source>
</evidence>
<evidence type="ECO:0000313" key="4">
    <source>
        <dbReference type="Proteomes" id="UP000638648"/>
    </source>
</evidence>
<dbReference type="PANTHER" id="PTHR39335:SF1">
    <property type="entry name" value="BLL4220 PROTEIN"/>
    <property type="match status" value="1"/>
</dbReference>